<dbReference type="STRING" id="292563.Cyast_1950"/>
<dbReference type="Proteomes" id="UP000010483">
    <property type="component" value="Chromosome"/>
</dbReference>
<dbReference type="KEGG" id="csn:Cyast_1950"/>
<dbReference type="eggNOG" id="ENOG50317CS">
    <property type="taxonomic scope" value="Bacteria"/>
</dbReference>
<gene>
    <name evidence="1" type="ordered locus">Cyast_1950</name>
</gene>
<dbReference type="HOGENOM" id="CLU_074695_2_0_3"/>
<evidence type="ECO:0000313" key="1">
    <source>
        <dbReference type="EMBL" id="AFZ47903.1"/>
    </source>
</evidence>
<dbReference type="Pfam" id="PF11267">
    <property type="entry name" value="DUF3067"/>
    <property type="match status" value="1"/>
</dbReference>
<accession>K9YP61</accession>
<dbReference type="BioCyc" id="CSTA292563:G1353-1957-MONOMER"/>
<evidence type="ECO:0008006" key="3">
    <source>
        <dbReference type="Google" id="ProtNLM"/>
    </source>
</evidence>
<reference evidence="2" key="1">
    <citation type="journal article" date="2013" name="Proc. Natl. Acad. Sci. U.S.A.">
        <title>Improving the coverage of the cyanobacterial phylum using diversity-driven genome sequencing.</title>
        <authorList>
            <person name="Shih P.M."/>
            <person name="Wu D."/>
            <person name="Latifi A."/>
            <person name="Axen S.D."/>
            <person name="Fewer D.P."/>
            <person name="Talla E."/>
            <person name="Calteau A."/>
            <person name="Cai F."/>
            <person name="Tandeau de Marsac N."/>
            <person name="Rippka R."/>
            <person name="Herdman M."/>
            <person name="Sivonen K."/>
            <person name="Coursin T."/>
            <person name="Laurent T."/>
            <person name="Goodwin L."/>
            <person name="Nolan M."/>
            <person name="Davenport K.W."/>
            <person name="Han C.S."/>
            <person name="Rubin E.M."/>
            <person name="Eisen J.A."/>
            <person name="Woyke T."/>
            <person name="Gugger M."/>
            <person name="Kerfeld C.A."/>
        </authorList>
    </citation>
    <scope>NUCLEOTIDE SEQUENCE [LARGE SCALE GENOMIC DNA]</scope>
    <source>
        <strain evidence="2">ATCC 29140 / PCC 7202</strain>
    </source>
</reference>
<dbReference type="InterPro" id="IPR021420">
    <property type="entry name" value="DUF3067"/>
</dbReference>
<dbReference type="PANTHER" id="PTHR35126">
    <property type="entry name" value="SLR0598 PROTEIN"/>
    <property type="match status" value="1"/>
</dbReference>
<dbReference type="EMBL" id="CP003940">
    <property type="protein sequence ID" value="AFZ47903.1"/>
    <property type="molecule type" value="Genomic_DNA"/>
</dbReference>
<sequence length="104" mass="12215">MTGKELQALIFNKWGCSYDVQILRIKDRIYFQVMWKYLEQNSFPLSSEQYDQHLQQIATYLTEWGVVNQVQVGILEAKSRPRLGKAVSIFLDLGDRTSEWIIDN</sequence>
<dbReference type="Gene3D" id="3.30.428.40">
    <property type="entry name" value="Protein of unknown function DUF3067"/>
    <property type="match status" value="1"/>
</dbReference>
<dbReference type="AlphaFoldDB" id="K9YP61"/>
<keyword evidence="2" id="KW-1185">Reference proteome</keyword>
<proteinExistence type="predicted"/>
<name>K9YP61_CYASC</name>
<protein>
    <recommendedName>
        <fullName evidence="3">DUF3067 domain-containing protein</fullName>
    </recommendedName>
</protein>
<evidence type="ECO:0000313" key="2">
    <source>
        <dbReference type="Proteomes" id="UP000010483"/>
    </source>
</evidence>
<organism evidence="1 2">
    <name type="scientific">Cyanobacterium stanieri (strain ATCC 29140 / PCC 7202)</name>
    <dbReference type="NCBI Taxonomy" id="292563"/>
    <lineage>
        <taxon>Bacteria</taxon>
        <taxon>Bacillati</taxon>
        <taxon>Cyanobacteriota</taxon>
        <taxon>Cyanophyceae</taxon>
        <taxon>Oscillatoriophycideae</taxon>
        <taxon>Chroococcales</taxon>
        <taxon>Geminocystaceae</taxon>
        <taxon>Cyanobacterium</taxon>
    </lineage>
</organism>
<dbReference type="PANTHER" id="PTHR35126:SF1">
    <property type="entry name" value="DUF3067 DOMAIN-CONTAINING PROTEIN"/>
    <property type="match status" value="1"/>
</dbReference>